<dbReference type="InterPro" id="IPR023210">
    <property type="entry name" value="NADP_OxRdtase_dom"/>
</dbReference>
<sequence length="348" mass="38172">MKYRDLGRSDLNVSEFCLGTMTWGSQNTPEEAFAQIDLALERGINFLDTAEMYPTTPLRRETAGETERIIGQWIARGGARDRIVLATKITGEGSQAVDRGGAPISPATLRAAIEGNLHRLNTDYVDLYQLHWPNRGSYHFRRHWTFAPEKQAAGVEEDMLAILRTIGELRDEGKLRHFGLSNETAWGTAMFLKLAERENLPRVVSVQNEYNLMCRLYDLDLAELSHHEGIGLLAYSPLAAGLLTGKYADGARPEGSREAVNANQLGGRISEHSEPVAAEYVALARAHGLDPAQMALAFCATRPFMGSVILGATTPEQLGTDIAAADLTLSDEVMAGIAAIHRRFPVPM</sequence>
<dbReference type="Pfam" id="PF00248">
    <property type="entry name" value="Aldo_ket_red"/>
    <property type="match status" value="1"/>
</dbReference>
<dbReference type="CDD" id="cd19094">
    <property type="entry name" value="AKR_Tas-like"/>
    <property type="match status" value="1"/>
</dbReference>
<dbReference type="PANTHER" id="PTHR43364">
    <property type="entry name" value="NADH-SPECIFIC METHYLGLYOXAL REDUCTASE-RELATED"/>
    <property type="match status" value="1"/>
</dbReference>
<dbReference type="Proteomes" id="UP000249185">
    <property type="component" value="Unassembled WGS sequence"/>
</dbReference>
<evidence type="ECO:0000313" key="2">
    <source>
        <dbReference type="EMBL" id="PZQ49315.1"/>
    </source>
</evidence>
<evidence type="ECO:0000259" key="1">
    <source>
        <dbReference type="Pfam" id="PF00248"/>
    </source>
</evidence>
<proteinExistence type="predicted"/>
<dbReference type="SUPFAM" id="SSF51430">
    <property type="entry name" value="NAD(P)-linked oxidoreductase"/>
    <property type="match status" value="1"/>
</dbReference>
<dbReference type="Gene3D" id="3.20.20.100">
    <property type="entry name" value="NADP-dependent oxidoreductase domain"/>
    <property type="match status" value="1"/>
</dbReference>
<name>A0A2W5NEV9_RHOSU</name>
<feature type="domain" description="NADP-dependent oxidoreductase" evidence="1">
    <location>
        <begin position="17"/>
        <end position="340"/>
    </location>
</feature>
<organism evidence="2 3">
    <name type="scientific">Rhodovulum sulfidophilum</name>
    <name type="common">Rhodobacter sulfidophilus</name>
    <dbReference type="NCBI Taxonomy" id="35806"/>
    <lineage>
        <taxon>Bacteria</taxon>
        <taxon>Pseudomonadati</taxon>
        <taxon>Pseudomonadota</taxon>
        <taxon>Alphaproteobacteria</taxon>
        <taxon>Rhodobacterales</taxon>
        <taxon>Paracoccaceae</taxon>
        <taxon>Rhodovulum</taxon>
    </lineage>
</organism>
<protein>
    <submittedName>
        <fullName evidence="2">Aldo/keto reductase</fullName>
    </submittedName>
</protein>
<reference evidence="2 3" key="1">
    <citation type="submission" date="2017-08" db="EMBL/GenBank/DDBJ databases">
        <title>Infants hospitalized years apart are colonized by the same room-sourced microbial strains.</title>
        <authorList>
            <person name="Brooks B."/>
            <person name="Olm M.R."/>
            <person name="Firek B.A."/>
            <person name="Baker R."/>
            <person name="Thomas B.C."/>
            <person name="Morowitz M.J."/>
            <person name="Banfield J.F."/>
        </authorList>
    </citation>
    <scope>NUCLEOTIDE SEQUENCE [LARGE SCALE GENOMIC DNA]</scope>
    <source>
        <strain evidence="2">S2_005_002_R2_34</strain>
    </source>
</reference>
<dbReference type="InterPro" id="IPR050523">
    <property type="entry name" value="AKR_Detox_Biosynth"/>
</dbReference>
<dbReference type="InterPro" id="IPR036812">
    <property type="entry name" value="NAD(P)_OxRdtase_dom_sf"/>
</dbReference>
<gene>
    <name evidence="2" type="ORF">DI556_12270</name>
</gene>
<accession>A0A2W5NEV9</accession>
<dbReference type="EMBL" id="QFPW01000008">
    <property type="protein sequence ID" value="PZQ49315.1"/>
    <property type="molecule type" value="Genomic_DNA"/>
</dbReference>
<dbReference type="PANTHER" id="PTHR43364:SF17">
    <property type="entry name" value="ALDO KETO REDUCTASE"/>
    <property type="match status" value="1"/>
</dbReference>
<comment type="caution">
    <text evidence="2">The sequence shown here is derived from an EMBL/GenBank/DDBJ whole genome shotgun (WGS) entry which is preliminary data.</text>
</comment>
<dbReference type="AlphaFoldDB" id="A0A2W5NEV9"/>
<evidence type="ECO:0000313" key="3">
    <source>
        <dbReference type="Proteomes" id="UP000249185"/>
    </source>
</evidence>